<dbReference type="CDD" id="cd02432">
    <property type="entry name" value="Nodulin-21_like_1"/>
    <property type="match status" value="1"/>
</dbReference>
<keyword evidence="3 5" id="KW-1133">Transmembrane helix</keyword>
<feature type="transmembrane region" description="Helical" evidence="5">
    <location>
        <begin position="145"/>
        <end position="169"/>
    </location>
</feature>
<evidence type="ECO:0000256" key="4">
    <source>
        <dbReference type="ARBA" id="ARBA00023136"/>
    </source>
</evidence>
<evidence type="ECO:0000256" key="5">
    <source>
        <dbReference type="SAM" id="Phobius"/>
    </source>
</evidence>
<keyword evidence="4 5" id="KW-0472">Membrane</keyword>
<reference evidence="6 7" key="1">
    <citation type="submission" date="2020-04" db="EMBL/GenBank/DDBJ databases">
        <title>MicrobeNet Type strains.</title>
        <authorList>
            <person name="Nicholson A.C."/>
        </authorList>
    </citation>
    <scope>NUCLEOTIDE SEQUENCE [LARGE SCALE GENOMIC DNA]</scope>
    <source>
        <strain evidence="6 7">CCUG 61472</strain>
    </source>
</reference>
<dbReference type="PANTHER" id="PTHR31851">
    <property type="entry name" value="FE(2+)/MN(2+) TRANSPORTER PCL1"/>
    <property type="match status" value="1"/>
</dbReference>
<feature type="transmembrane region" description="Helical" evidence="5">
    <location>
        <begin position="206"/>
        <end position="226"/>
    </location>
</feature>
<feature type="transmembrane region" description="Helical" evidence="5">
    <location>
        <begin position="175"/>
        <end position="194"/>
    </location>
</feature>
<evidence type="ECO:0000256" key="3">
    <source>
        <dbReference type="ARBA" id="ARBA00022989"/>
    </source>
</evidence>
<dbReference type="AlphaFoldDB" id="A0A7X6S468"/>
<dbReference type="Pfam" id="PF01988">
    <property type="entry name" value="VIT1"/>
    <property type="match status" value="1"/>
</dbReference>
<keyword evidence="2 5" id="KW-0812">Transmembrane</keyword>
<dbReference type="GO" id="GO:0012505">
    <property type="term" value="C:endomembrane system"/>
    <property type="evidence" value="ECO:0007669"/>
    <property type="project" value="UniProtKB-SubCell"/>
</dbReference>
<protein>
    <submittedName>
        <fullName evidence="6">VIT family protein</fullName>
    </submittedName>
</protein>
<dbReference type="EMBL" id="JAAXPN010000008">
    <property type="protein sequence ID" value="NKZ24662.1"/>
    <property type="molecule type" value="Genomic_DNA"/>
</dbReference>
<dbReference type="InterPro" id="IPR008217">
    <property type="entry name" value="Ccc1_fam"/>
</dbReference>
<accession>A0A7X6S468</accession>
<comment type="subcellular location">
    <subcellularLocation>
        <location evidence="1">Endomembrane system</location>
        <topology evidence="1">Multi-pass membrane protein</topology>
    </subcellularLocation>
</comment>
<evidence type="ECO:0000313" key="7">
    <source>
        <dbReference type="Proteomes" id="UP000549765"/>
    </source>
</evidence>
<name>A0A7X6S468_9LACO</name>
<dbReference type="GO" id="GO:0005384">
    <property type="term" value="F:manganese ion transmembrane transporter activity"/>
    <property type="evidence" value="ECO:0007669"/>
    <property type="project" value="InterPro"/>
</dbReference>
<dbReference type="GO" id="GO:0030026">
    <property type="term" value="P:intracellular manganese ion homeostasis"/>
    <property type="evidence" value="ECO:0007669"/>
    <property type="project" value="InterPro"/>
</dbReference>
<feature type="transmembrane region" description="Helical" evidence="5">
    <location>
        <begin position="45"/>
        <end position="68"/>
    </location>
</feature>
<dbReference type="Proteomes" id="UP000549765">
    <property type="component" value="Unassembled WGS sequence"/>
</dbReference>
<organism evidence="6 7">
    <name type="scientific">Periweissella fabalis</name>
    <dbReference type="NCBI Taxonomy" id="1070421"/>
    <lineage>
        <taxon>Bacteria</taxon>
        <taxon>Bacillati</taxon>
        <taxon>Bacillota</taxon>
        <taxon>Bacilli</taxon>
        <taxon>Lactobacillales</taxon>
        <taxon>Lactobacillaceae</taxon>
        <taxon>Periweissella</taxon>
    </lineage>
</organism>
<evidence type="ECO:0000256" key="2">
    <source>
        <dbReference type="ARBA" id="ARBA00022692"/>
    </source>
</evidence>
<evidence type="ECO:0000256" key="1">
    <source>
        <dbReference type="ARBA" id="ARBA00004127"/>
    </source>
</evidence>
<comment type="caution">
    <text evidence="6">The sequence shown here is derived from an EMBL/GenBank/DDBJ whole genome shotgun (WGS) entry which is preliminary data.</text>
</comment>
<evidence type="ECO:0000313" key="6">
    <source>
        <dbReference type="EMBL" id="NKZ24662.1"/>
    </source>
</evidence>
<gene>
    <name evidence="6" type="ORF">HF964_07640</name>
</gene>
<sequence>MQQVKKISLAQKINILRASVMGANDGILSVAAIVIGVAGARTSSFAILISGLAGMLAGTVSMAMGEYVSVNSQKDAQKAAIQTQATALEANYDAEYQFVEQKYIEQGISVSLAQKATAEMMTGDALATVVRERYGFEINDFTNPYAAALASMISFPLGSILPLVAITLLPKTFNIGGTFIAVAIALLITGYLAARLGNADPKRGMLRNFVSGVITMLVTFLMGYFVGL</sequence>
<proteinExistence type="predicted"/>
<feature type="transmembrane region" description="Helical" evidence="5">
    <location>
        <begin position="20"/>
        <end position="39"/>
    </location>
</feature>
<keyword evidence="7" id="KW-1185">Reference proteome</keyword>